<evidence type="ECO:0000256" key="2">
    <source>
        <dbReference type="SAM" id="MobiDB-lite"/>
    </source>
</evidence>
<dbReference type="Proteomes" id="UP000799429">
    <property type="component" value="Unassembled WGS sequence"/>
</dbReference>
<feature type="coiled-coil region" evidence="1">
    <location>
        <begin position="60"/>
        <end position="87"/>
    </location>
</feature>
<protein>
    <submittedName>
        <fullName evidence="3">Uncharacterized protein</fullName>
    </submittedName>
</protein>
<evidence type="ECO:0000256" key="1">
    <source>
        <dbReference type="SAM" id="Coils"/>
    </source>
</evidence>
<organism evidence="3 4">
    <name type="scientific">Patellaria atrata CBS 101060</name>
    <dbReference type="NCBI Taxonomy" id="1346257"/>
    <lineage>
        <taxon>Eukaryota</taxon>
        <taxon>Fungi</taxon>
        <taxon>Dikarya</taxon>
        <taxon>Ascomycota</taxon>
        <taxon>Pezizomycotina</taxon>
        <taxon>Dothideomycetes</taxon>
        <taxon>Dothideomycetes incertae sedis</taxon>
        <taxon>Patellariales</taxon>
        <taxon>Patellariaceae</taxon>
        <taxon>Patellaria</taxon>
    </lineage>
</organism>
<proteinExistence type="predicted"/>
<comment type="caution">
    <text evidence="3">The sequence shown here is derived from an EMBL/GenBank/DDBJ whole genome shotgun (WGS) entry which is preliminary data.</text>
</comment>
<name>A0A9P4VML8_9PEZI</name>
<sequence length="145" mass="16644">MSHSACTIPKHPFLRDLRRSRRVESPETEVANESEVESTPESRFTLLECSLALQTEIQAHNTTKDELEKAKGHRQQAEEKVEEICADLLGWYNAWQECKADLDRYMEEYDCLCKQNIGLQDQIASLSSRVMSQVGQTPYLVAAFY</sequence>
<dbReference type="AlphaFoldDB" id="A0A9P4VML8"/>
<accession>A0A9P4VML8</accession>
<feature type="region of interest" description="Disordered" evidence="2">
    <location>
        <begin position="22"/>
        <end position="41"/>
    </location>
</feature>
<reference evidence="3" key="1">
    <citation type="journal article" date="2020" name="Stud. Mycol.">
        <title>101 Dothideomycetes genomes: a test case for predicting lifestyles and emergence of pathogens.</title>
        <authorList>
            <person name="Haridas S."/>
            <person name="Albert R."/>
            <person name="Binder M."/>
            <person name="Bloem J."/>
            <person name="Labutti K."/>
            <person name="Salamov A."/>
            <person name="Andreopoulos B."/>
            <person name="Baker S."/>
            <person name="Barry K."/>
            <person name="Bills G."/>
            <person name="Bluhm B."/>
            <person name="Cannon C."/>
            <person name="Castanera R."/>
            <person name="Culley D."/>
            <person name="Daum C."/>
            <person name="Ezra D."/>
            <person name="Gonzalez J."/>
            <person name="Henrissat B."/>
            <person name="Kuo A."/>
            <person name="Liang C."/>
            <person name="Lipzen A."/>
            <person name="Lutzoni F."/>
            <person name="Magnuson J."/>
            <person name="Mondo S."/>
            <person name="Nolan M."/>
            <person name="Ohm R."/>
            <person name="Pangilinan J."/>
            <person name="Park H.-J."/>
            <person name="Ramirez L."/>
            <person name="Alfaro M."/>
            <person name="Sun H."/>
            <person name="Tritt A."/>
            <person name="Yoshinaga Y."/>
            <person name="Zwiers L.-H."/>
            <person name="Turgeon B."/>
            <person name="Goodwin S."/>
            <person name="Spatafora J."/>
            <person name="Crous P."/>
            <person name="Grigoriev I."/>
        </authorList>
    </citation>
    <scope>NUCLEOTIDE SEQUENCE</scope>
    <source>
        <strain evidence="3">CBS 101060</strain>
    </source>
</reference>
<keyword evidence="1" id="KW-0175">Coiled coil</keyword>
<evidence type="ECO:0000313" key="4">
    <source>
        <dbReference type="Proteomes" id="UP000799429"/>
    </source>
</evidence>
<gene>
    <name evidence="3" type="ORF">M501DRAFT_999377</name>
</gene>
<evidence type="ECO:0000313" key="3">
    <source>
        <dbReference type="EMBL" id="KAF2835320.1"/>
    </source>
</evidence>
<keyword evidence="4" id="KW-1185">Reference proteome</keyword>
<feature type="compositionally biased region" description="Acidic residues" evidence="2">
    <location>
        <begin position="26"/>
        <end position="38"/>
    </location>
</feature>
<dbReference type="EMBL" id="MU006110">
    <property type="protein sequence ID" value="KAF2835320.1"/>
    <property type="molecule type" value="Genomic_DNA"/>
</dbReference>